<dbReference type="Proteomes" id="UP000178783">
    <property type="component" value="Unassembled WGS sequence"/>
</dbReference>
<name>A0A1F5SBR3_9BACT</name>
<protein>
    <recommendedName>
        <fullName evidence="3">Maf-like protein</fullName>
    </recommendedName>
</protein>
<evidence type="ECO:0000313" key="2">
    <source>
        <dbReference type="Proteomes" id="UP000178783"/>
    </source>
</evidence>
<evidence type="ECO:0000313" key="1">
    <source>
        <dbReference type="EMBL" id="OGF24089.1"/>
    </source>
</evidence>
<gene>
    <name evidence="1" type="ORF">A3H66_00955</name>
</gene>
<dbReference type="EMBL" id="MFFW01000038">
    <property type="protein sequence ID" value="OGF24089.1"/>
    <property type="molecule type" value="Genomic_DNA"/>
</dbReference>
<evidence type="ECO:0008006" key="3">
    <source>
        <dbReference type="Google" id="ProtNLM"/>
    </source>
</evidence>
<organism evidence="1 2">
    <name type="scientific">Candidatus Falkowbacteria bacterium RIFCSPLOWO2_02_FULL_45_21</name>
    <dbReference type="NCBI Taxonomy" id="1797989"/>
    <lineage>
        <taxon>Bacteria</taxon>
        <taxon>Candidatus Falkowiibacteriota</taxon>
    </lineage>
</organism>
<dbReference type="AlphaFoldDB" id="A0A1F5SBR3"/>
<dbReference type="STRING" id="1797989.A3H66_00955"/>
<reference evidence="1 2" key="1">
    <citation type="journal article" date="2016" name="Nat. Commun.">
        <title>Thousands of microbial genomes shed light on interconnected biogeochemical processes in an aquifer system.</title>
        <authorList>
            <person name="Anantharaman K."/>
            <person name="Brown C.T."/>
            <person name="Hug L.A."/>
            <person name="Sharon I."/>
            <person name="Castelle C.J."/>
            <person name="Probst A.J."/>
            <person name="Thomas B.C."/>
            <person name="Singh A."/>
            <person name="Wilkins M.J."/>
            <person name="Karaoz U."/>
            <person name="Brodie E.L."/>
            <person name="Williams K.H."/>
            <person name="Hubbard S.S."/>
            <person name="Banfield J.F."/>
        </authorList>
    </citation>
    <scope>NUCLEOTIDE SEQUENCE [LARGE SCALE GENOMIC DNA]</scope>
</reference>
<proteinExistence type="predicted"/>
<sequence>MKITICASISSTPKIKEVADRLMALGHETKIPFTAKKIINGELSLAEYLCEKEKNGDIKWRTCDDTDFIKRFYDLVKNSQAILVLNIDKNGVKNYIGGNVLMEIGFAYVMNKKIFFYNDIPKMPYTDELIAMKPIVINGNLRKIL</sequence>
<comment type="caution">
    <text evidence="1">The sequence shown here is derived from an EMBL/GenBank/DDBJ whole genome shotgun (WGS) entry which is preliminary data.</text>
</comment>
<accession>A0A1F5SBR3</accession>